<dbReference type="Proteomes" id="UP001168098">
    <property type="component" value="Unassembled WGS sequence"/>
</dbReference>
<feature type="domain" description="Chalcone/stilbene synthase C-terminal" evidence="4">
    <location>
        <begin position="33"/>
        <end position="97"/>
    </location>
</feature>
<evidence type="ECO:0000256" key="3">
    <source>
        <dbReference type="SAM" id="Phobius"/>
    </source>
</evidence>
<evidence type="ECO:0000313" key="5">
    <source>
        <dbReference type="EMBL" id="KAJ9680625.1"/>
    </source>
</evidence>
<accession>A0AA38Z1H8</accession>
<name>A0AA38Z1H8_VITRO</name>
<keyword evidence="3" id="KW-1133">Transmembrane helix</keyword>
<keyword evidence="3" id="KW-0472">Membrane</keyword>
<feature type="transmembrane region" description="Helical" evidence="3">
    <location>
        <begin position="94"/>
        <end position="113"/>
    </location>
</feature>
<organism evidence="5 6">
    <name type="scientific">Vitis rotundifolia</name>
    <name type="common">Muscadine grape</name>
    <dbReference type="NCBI Taxonomy" id="103349"/>
    <lineage>
        <taxon>Eukaryota</taxon>
        <taxon>Viridiplantae</taxon>
        <taxon>Streptophyta</taxon>
        <taxon>Embryophyta</taxon>
        <taxon>Tracheophyta</taxon>
        <taxon>Spermatophyta</taxon>
        <taxon>Magnoliopsida</taxon>
        <taxon>eudicotyledons</taxon>
        <taxon>Gunneridae</taxon>
        <taxon>Pentapetalae</taxon>
        <taxon>rosids</taxon>
        <taxon>Vitales</taxon>
        <taxon>Vitaceae</taxon>
        <taxon>Viteae</taxon>
        <taxon>Vitis</taxon>
    </lineage>
</organism>
<reference evidence="5 6" key="1">
    <citation type="journal article" date="2023" name="BMC Biotechnol.">
        <title>Vitis rotundifolia cv Carlos genome sequencing.</title>
        <authorList>
            <person name="Huff M."/>
            <person name="Hulse-Kemp A."/>
            <person name="Scheffler B."/>
            <person name="Youngblood R."/>
            <person name="Simpson S."/>
            <person name="Babiker E."/>
            <person name="Staton M."/>
        </authorList>
    </citation>
    <scope>NUCLEOTIDE SEQUENCE [LARGE SCALE GENOMIC DNA]</scope>
    <source>
        <tissue evidence="5">Leaf</tissue>
    </source>
</reference>
<keyword evidence="6" id="KW-1185">Reference proteome</keyword>
<evidence type="ECO:0000259" key="4">
    <source>
        <dbReference type="Pfam" id="PF02797"/>
    </source>
</evidence>
<dbReference type="PANTHER" id="PTHR11877:SF46">
    <property type="entry name" value="TYPE III POLYKETIDE SYNTHASE A"/>
    <property type="match status" value="1"/>
</dbReference>
<gene>
    <name evidence="5" type="ORF">PVL29_019827</name>
</gene>
<dbReference type="Gene3D" id="3.40.47.10">
    <property type="match status" value="1"/>
</dbReference>
<evidence type="ECO:0000256" key="2">
    <source>
        <dbReference type="ARBA" id="ARBA00022679"/>
    </source>
</evidence>
<evidence type="ECO:0000313" key="6">
    <source>
        <dbReference type="Proteomes" id="UP001168098"/>
    </source>
</evidence>
<proteinExistence type="inferred from homology"/>
<dbReference type="EMBL" id="JARBHA010000015">
    <property type="protein sequence ID" value="KAJ9680625.1"/>
    <property type="molecule type" value="Genomic_DNA"/>
</dbReference>
<comment type="similarity">
    <text evidence="1">Belongs to the thiolase-like superfamily. Chalcone/stilbene synthases family.</text>
</comment>
<keyword evidence="3" id="KW-0812">Transmembrane</keyword>
<keyword evidence="2" id="KW-0808">Transferase</keyword>
<dbReference type="GO" id="GO:0030639">
    <property type="term" value="P:polyketide biosynthetic process"/>
    <property type="evidence" value="ECO:0007669"/>
    <property type="project" value="TreeGrafter"/>
</dbReference>
<dbReference type="SUPFAM" id="SSF53901">
    <property type="entry name" value="Thiolase-like"/>
    <property type="match status" value="1"/>
</dbReference>
<evidence type="ECO:0000256" key="1">
    <source>
        <dbReference type="ARBA" id="ARBA00005531"/>
    </source>
</evidence>
<sequence length="131" mass="15167">MELNHAVQRFLPGTHNVIDGRLSEESINTTGRDTLNLRSEKLECSRRALMDYGNVSSNTIFYVMEYMREGLKRKGGEEWGLALAFGPEITQRTICMHICCIFIYFLGWTYMSWNVLGYGHCYSYISSLIKF</sequence>
<dbReference type="InterPro" id="IPR011141">
    <property type="entry name" value="Polyketide_synthase_type-III"/>
</dbReference>
<protein>
    <recommendedName>
        <fullName evidence="4">Chalcone/stilbene synthase C-terminal domain-containing protein</fullName>
    </recommendedName>
</protein>
<dbReference type="PANTHER" id="PTHR11877">
    <property type="entry name" value="HYDROXYMETHYLGLUTARYL-COA SYNTHASE"/>
    <property type="match status" value="1"/>
</dbReference>
<dbReference type="GO" id="GO:0016747">
    <property type="term" value="F:acyltransferase activity, transferring groups other than amino-acyl groups"/>
    <property type="evidence" value="ECO:0007669"/>
    <property type="project" value="InterPro"/>
</dbReference>
<dbReference type="InterPro" id="IPR012328">
    <property type="entry name" value="Chalcone/stilbene_synt_C"/>
</dbReference>
<dbReference type="InterPro" id="IPR016039">
    <property type="entry name" value="Thiolase-like"/>
</dbReference>
<dbReference type="Pfam" id="PF02797">
    <property type="entry name" value="Chal_sti_synt_C"/>
    <property type="match status" value="1"/>
</dbReference>
<comment type="caution">
    <text evidence="5">The sequence shown here is derived from an EMBL/GenBank/DDBJ whole genome shotgun (WGS) entry which is preliminary data.</text>
</comment>
<dbReference type="AlphaFoldDB" id="A0AA38Z1H8"/>